<organism evidence="2 3">
    <name type="scientific">Vibrio halioticoli NBRC 102217</name>
    <dbReference type="NCBI Taxonomy" id="1219072"/>
    <lineage>
        <taxon>Bacteria</taxon>
        <taxon>Pseudomonadati</taxon>
        <taxon>Pseudomonadota</taxon>
        <taxon>Gammaproteobacteria</taxon>
        <taxon>Vibrionales</taxon>
        <taxon>Vibrionaceae</taxon>
        <taxon>Vibrio</taxon>
    </lineage>
</organism>
<keyword evidence="1" id="KW-0472">Membrane</keyword>
<evidence type="ECO:0000313" key="3">
    <source>
        <dbReference type="Proteomes" id="UP000017800"/>
    </source>
</evidence>
<feature type="transmembrane region" description="Helical" evidence="1">
    <location>
        <begin position="52"/>
        <end position="75"/>
    </location>
</feature>
<comment type="caution">
    <text evidence="2">The sequence shown here is derived from an EMBL/GenBank/DDBJ whole genome shotgun (WGS) entry which is preliminary data.</text>
</comment>
<evidence type="ECO:0000256" key="1">
    <source>
        <dbReference type="SAM" id="Phobius"/>
    </source>
</evidence>
<proteinExistence type="predicted"/>
<protein>
    <submittedName>
        <fullName evidence="2">Uncharacterized protein</fullName>
    </submittedName>
</protein>
<reference evidence="2 3" key="2">
    <citation type="submission" date="2013-11" db="EMBL/GenBank/DDBJ databases">
        <title>Whole genome shotgun sequence of Vibrio halioticoli NBRC 102217.</title>
        <authorList>
            <person name="Isaki S."/>
            <person name="Kimura A."/>
            <person name="Ohji S."/>
            <person name="Hosoyama A."/>
            <person name="Fujita N."/>
            <person name="Hashimoto M."/>
            <person name="Hosoyama Y."/>
            <person name="Yamazoe A."/>
        </authorList>
    </citation>
    <scope>NUCLEOTIDE SEQUENCE [LARGE SCALE GENOMIC DNA]</scope>
    <source>
        <strain evidence="2 3">NBRC 102217</strain>
    </source>
</reference>
<feature type="transmembrane region" description="Helical" evidence="1">
    <location>
        <begin position="12"/>
        <end position="32"/>
    </location>
</feature>
<dbReference type="Proteomes" id="UP000017800">
    <property type="component" value="Unassembled WGS sequence"/>
</dbReference>
<dbReference type="EMBL" id="BAUJ01000038">
    <property type="protein sequence ID" value="GAD90266.1"/>
    <property type="molecule type" value="Genomic_DNA"/>
</dbReference>
<accession>V5FKK6</accession>
<name>V5FKK6_9VIBR</name>
<keyword evidence="3" id="KW-1185">Reference proteome</keyword>
<gene>
    <name evidence="2" type="ORF">VHA01S_038_00330</name>
</gene>
<keyword evidence="1" id="KW-1133">Transmembrane helix</keyword>
<dbReference type="AlphaFoldDB" id="V5FKK6"/>
<sequence>MKLTVIYLTKKKLIGMRTILVFIMFIVSYMLYKLIITGETLGRYKYKAWEMSYTASFIQYITYIVVIFYFLFFGFKRK</sequence>
<reference evidence="2 3" key="1">
    <citation type="submission" date="2013-10" db="EMBL/GenBank/DDBJ databases">
        <authorList>
            <person name="Ichikawa N."/>
            <person name="Kimura A."/>
            <person name="Ohji S."/>
            <person name="Hosoyama A."/>
            <person name="Fujita N."/>
        </authorList>
    </citation>
    <scope>NUCLEOTIDE SEQUENCE [LARGE SCALE GENOMIC DNA]</scope>
    <source>
        <strain evidence="2 3">NBRC 102217</strain>
    </source>
</reference>
<evidence type="ECO:0000313" key="2">
    <source>
        <dbReference type="EMBL" id="GAD90266.1"/>
    </source>
</evidence>
<keyword evidence="1" id="KW-0812">Transmembrane</keyword>